<dbReference type="InterPro" id="IPR011251">
    <property type="entry name" value="Luciferase-like_dom"/>
</dbReference>
<evidence type="ECO:0000313" key="7">
    <source>
        <dbReference type="Proteomes" id="UP000313948"/>
    </source>
</evidence>
<accession>A0ABX5VKX2</accession>
<evidence type="ECO:0000256" key="4">
    <source>
        <dbReference type="ARBA" id="ARBA00023033"/>
    </source>
</evidence>
<sequence length="290" mass="31890">MRIGIEILPQQRWREGAELWRRAEGMGFDHAWTFDHLAWRSLVDEPWFATVPTLTAAATVTSTIRLGTWVASPNYRHPVTFAKELMSLDDVSGGRVLLGVGSGGTGVDADVLGLPRLTGPQRQRRFEEFVELLDLLLTQDRTTWSGEYFTAVDARMIPGSTQRPRMPFVVAANGPRGMALAARSGEGWATVGDGAAADESQWWQGVARLASRFAEIEAEHGRSGMPRYLDVDTAAYTLDSVDHVEDSVGRARELGFTDVLVHWPRESGVFAGSEAVLDALAERLPDLRAV</sequence>
<dbReference type="PANTHER" id="PTHR42847:SF4">
    <property type="entry name" value="ALKANESULFONATE MONOOXYGENASE-RELATED"/>
    <property type="match status" value="1"/>
</dbReference>
<dbReference type="RefSeq" id="WP_139947665.1">
    <property type="nucleotide sequence ID" value="NZ_CP040899.1"/>
</dbReference>
<keyword evidence="2" id="KW-0288">FMN</keyword>
<dbReference type="PANTHER" id="PTHR42847">
    <property type="entry name" value="ALKANESULFONATE MONOOXYGENASE"/>
    <property type="match status" value="1"/>
</dbReference>
<dbReference type="Gene3D" id="3.20.20.30">
    <property type="entry name" value="Luciferase-like domain"/>
    <property type="match status" value="1"/>
</dbReference>
<keyword evidence="1" id="KW-0285">Flavoprotein</keyword>
<evidence type="ECO:0000256" key="3">
    <source>
        <dbReference type="ARBA" id="ARBA00023002"/>
    </source>
</evidence>
<keyword evidence="3" id="KW-0560">Oxidoreductase</keyword>
<keyword evidence="7" id="KW-1185">Reference proteome</keyword>
<feature type="domain" description="Luciferase-like" evidence="5">
    <location>
        <begin position="7"/>
        <end position="222"/>
    </location>
</feature>
<proteinExistence type="predicted"/>
<dbReference type="EMBL" id="CP040899">
    <property type="protein sequence ID" value="QDB78341.1"/>
    <property type="molecule type" value="Genomic_DNA"/>
</dbReference>
<evidence type="ECO:0000313" key="6">
    <source>
        <dbReference type="EMBL" id="QDB78341.1"/>
    </source>
</evidence>
<evidence type="ECO:0000256" key="2">
    <source>
        <dbReference type="ARBA" id="ARBA00022643"/>
    </source>
</evidence>
<dbReference type="Proteomes" id="UP000313948">
    <property type="component" value="Chromosome"/>
</dbReference>
<dbReference type="InterPro" id="IPR036661">
    <property type="entry name" value="Luciferase-like_sf"/>
</dbReference>
<keyword evidence="4" id="KW-0503">Monooxygenase</keyword>
<name>A0ABX5VKX2_9MICO</name>
<evidence type="ECO:0000259" key="5">
    <source>
        <dbReference type="Pfam" id="PF00296"/>
    </source>
</evidence>
<protein>
    <submittedName>
        <fullName evidence="6">LLM class flavin-dependent oxidoreductase</fullName>
    </submittedName>
</protein>
<organism evidence="6 7">
    <name type="scientific">Georgenia wutianyii</name>
    <dbReference type="NCBI Taxonomy" id="2585135"/>
    <lineage>
        <taxon>Bacteria</taxon>
        <taxon>Bacillati</taxon>
        <taxon>Actinomycetota</taxon>
        <taxon>Actinomycetes</taxon>
        <taxon>Micrococcales</taxon>
        <taxon>Bogoriellaceae</taxon>
        <taxon>Georgenia</taxon>
    </lineage>
</organism>
<evidence type="ECO:0000256" key="1">
    <source>
        <dbReference type="ARBA" id="ARBA00022630"/>
    </source>
</evidence>
<dbReference type="Pfam" id="PF00296">
    <property type="entry name" value="Bac_luciferase"/>
    <property type="match status" value="1"/>
</dbReference>
<dbReference type="InterPro" id="IPR050172">
    <property type="entry name" value="SsuD_RutA_monooxygenase"/>
</dbReference>
<gene>
    <name evidence="6" type="ORF">FE251_02335</name>
</gene>
<dbReference type="SUPFAM" id="SSF51679">
    <property type="entry name" value="Bacterial luciferase-like"/>
    <property type="match status" value="1"/>
</dbReference>
<reference evidence="6 7" key="1">
    <citation type="submission" date="2019-05" db="EMBL/GenBank/DDBJ databases">
        <title>Georgenia *** sp. nov., and Georgenia *** sp. nov., isolated from the intestinal contents of plateau pika (Ochotona curzoniae) in the Qinghai-Tibet plateau of China.</title>
        <authorList>
            <person name="Tian Z."/>
        </authorList>
    </citation>
    <scope>NUCLEOTIDE SEQUENCE [LARGE SCALE GENOMIC DNA]</scope>
    <source>
        <strain evidence="6 7">Z294</strain>
    </source>
</reference>